<dbReference type="PROSITE" id="PS50234">
    <property type="entry name" value="VWFA"/>
    <property type="match status" value="1"/>
</dbReference>
<sequence length="392" mass="41609">MSFSWPWALLALLTVPLLLTARWWLNRRRRRAAVTVSSITLIRAALPGRTSWRRRIPVHLFLAGLVALAVGLARPQASVAVPSNDTSILLAIDVSLSMCSTDIAPNRMAVASDAARDFIEAQNGDTRIGLVAFSGIAALLVPPTTDKDALLDAVDTLKTARGTAIGQAILTAVDAIAETNPNVAATGVDLDDAAPDALGDYQPDTIVVLTDGSNTTGVDPVTAAEQAAARRLRVYTIGFGTTEPAQMMCTADQLSVDSTFRQGLRDIPPGGGGGRFRNREIDEDALTRVADVSGGRYFRAEDADELTDVLVDLPREFGLRKQNVEISVWLVLIGALLAFTGAGLALWWNRIPGSPTSARTTDAAFRRPGGSGPAGPAGATDRRHPSARGRRD</sequence>
<feature type="transmembrane region" description="Helical" evidence="6">
    <location>
        <begin position="56"/>
        <end position="73"/>
    </location>
</feature>
<dbReference type="EMBL" id="JBHSPR010000010">
    <property type="protein sequence ID" value="MFC6017529.1"/>
    <property type="molecule type" value="Genomic_DNA"/>
</dbReference>
<evidence type="ECO:0000256" key="2">
    <source>
        <dbReference type="ARBA" id="ARBA00022692"/>
    </source>
</evidence>
<feature type="transmembrane region" description="Helical" evidence="6">
    <location>
        <begin position="6"/>
        <end position="25"/>
    </location>
</feature>
<dbReference type="InterPro" id="IPR036465">
    <property type="entry name" value="vWFA_dom_sf"/>
</dbReference>
<evidence type="ECO:0000256" key="3">
    <source>
        <dbReference type="ARBA" id="ARBA00022989"/>
    </source>
</evidence>
<dbReference type="Proteomes" id="UP001596203">
    <property type="component" value="Unassembled WGS sequence"/>
</dbReference>
<evidence type="ECO:0000259" key="7">
    <source>
        <dbReference type="PROSITE" id="PS50234"/>
    </source>
</evidence>
<keyword evidence="2 6" id="KW-0812">Transmembrane</keyword>
<evidence type="ECO:0000313" key="8">
    <source>
        <dbReference type="EMBL" id="MFC6017529.1"/>
    </source>
</evidence>
<dbReference type="RefSeq" id="WP_377421840.1">
    <property type="nucleotide sequence ID" value="NZ_JBHSPR010000010.1"/>
</dbReference>
<evidence type="ECO:0000256" key="1">
    <source>
        <dbReference type="ARBA" id="ARBA00022475"/>
    </source>
</evidence>
<feature type="region of interest" description="Disordered" evidence="5">
    <location>
        <begin position="357"/>
        <end position="392"/>
    </location>
</feature>
<dbReference type="InterPro" id="IPR024163">
    <property type="entry name" value="Aerotolerance_reg_N"/>
</dbReference>
<gene>
    <name evidence="8" type="ORF">ACFP2T_15105</name>
</gene>
<dbReference type="SUPFAM" id="SSF53300">
    <property type="entry name" value="vWA-like"/>
    <property type="match status" value="1"/>
</dbReference>
<feature type="domain" description="VWFA" evidence="7">
    <location>
        <begin position="87"/>
        <end position="313"/>
    </location>
</feature>
<keyword evidence="4 6" id="KW-0472">Membrane</keyword>
<feature type="transmembrane region" description="Helical" evidence="6">
    <location>
        <begin position="326"/>
        <end position="348"/>
    </location>
</feature>
<evidence type="ECO:0000256" key="6">
    <source>
        <dbReference type="SAM" id="Phobius"/>
    </source>
</evidence>
<dbReference type="Pfam" id="PF13519">
    <property type="entry name" value="VWA_2"/>
    <property type="match status" value="1"/>
</dbReference>
<proteinExistence type="predicted"/>
<protein>
    <submittedName>
        <fullName evidence="8">VWA domain-containing protein</fullName>
    </submittedName>
</protein>
<comment type="caution">
    <text evidence="8">The sequence shown here is derived from an EMBL/GenBank/DDBJ whole genome shotgun (WGS) entry which is preliminary data.</text>
</comment>
<dbReference type="PANTHER" id="PTHR22550">
    <property type="entry name" value="SPORE GERMINATION PROTEIN"/>
    <property type="match status" value="1"/>
</dbReference>
<reference evidence="9" key="1">
    <citation type="journal article" date="2019" name="Int. J. Syst. Evol. Microbiol.">
        <title>The Global Catalogue of Microorganisms (GCM) 10K type strain sequencing project: providing services to taxonomists for standard genome sequencing and annotation.</title>
        <authorList>
            <consortium name="The Broad Institute Genomics Platform"/>
            <consortium name="The Broad Institute Genome Sequencing Center for Infectious Disease"/>
            <person name="Wu L."/>
            <person name="Ma J."/>
        </authorList>
    </citation>
    <scope>NUCLEOTIDE SEQUENCE [LARGE SCALE GENOMIC DNA]</scope>
    <source>
        <strain evidence="9">ZS-35-S2</strain>
    </source>
</reference>
<name>A0ABW1K945_9ACTN</name>
<evidence type="ECO:0000256" key="4">
    <source>
        <dbReference type="ARBA" id="ARBA00023136"/>
    </source>
</evidence>
<dbReference type="Gene3D" id="3.40.50.410">
    <property type="entry name" value="von Willebrand factor, type A domain"/>
    <property type="match status" value="1"/>
</dbReference>
<keyword evidence="3 6" id="KW-1133">Transmembrane helix</keyword>
<dbReference type="PANTHER" id="PTHR22550:SF5">
    <property type="entry name" value="LEUCINE ZIPPER PROTEIN 4"/>
    <property type="match status" value="1"/>
</dbReference>
<organism evidence="8 9">
    <name type="scientific">Plantactinospora solaniradicis</name>
    <dbReference type="NCBI Taxonomy" id="1723736"/>
    <lineage>
        <taxon>Bacteria</taxon>
        <taxon>Bacillati</taxon>
        <taxon>Actinomycetota</taxon>
        <taxon>Actinomycetes</taxon>
        <taxon>Micromonosporales</taxon>
        <taxon>Micromonosporaceae</taxon>
        <taxon>Plantactinospora</taxon>
    </lineage>
</organism>
<dbReference type="SMART" id="SM00327">
    <property type="entry name" value="VWA"/>
    <property type="match status" value="1"/>
</dbReference>
<accession>A0ABW1K945</accession>
<dbReference type="InterPro" id="IPR050768">
    <property type="entry name" value="UPF0353/GerABKA_families"/>
</dbReference>
<keyword evidence="1" id="KW-1003">Cell membrane</keyword>
<evidence type="ECO:0000256" key="5">
    <source>
        <dbReference type="SAM" id="MobiDB-lite"/>
    </source>
</evidence>
<dbReference type="InterPro" id="IPR002035">
    <property type="entry name" value="VWF_A"/>
</dbReference>
<dbReference type="Pfam" id="PF07584">
    <property type="entry name" value="BatA"/>
    <property type="match status" value="1"/>
</dbReference>
<keyword evidence="9" id="KW-1185">Reference proteome</keyword>
<evidence type="ECO:0000313" key="9">
    <source>
        <dbReference type="Proteomes" id="UP001596203"/>
    </source>
</evidence>